<dbReference type="GO" id="GO:0006415">
    <property type="term" value="P:translational termination"/>
    <property type="evidence" value="ECO:0007669"/>
    <property type="project" value="TreeGrafter"/>
</dbReference>
<reference evidence="2 3" key="1">
    <citation type="submission" date="2019-08" db="EMBL/GenBank/DDBJ databases">
        <authorList>
            <person name="Grouzdev D."/>
            <person name="Tikhonova E."/>
            <person name="Kravchenko I."/>
        </authorList>
    </citation>
    <scope>NUCLEOTIDE SEQUENCE [LARGE SCALE GENOMIC DNA]</scope>
    <source>
        <strain evidence="2 3">59b</strain>
    </source>
</reference>
<evidence type="ECO:0000313" key="2">
    <source>
        <dbReference type="EMBL" id="KAA0598629.1"/>
    </source>
</evidence>
<dbReference type="GO" id="GO:0006402">
    <property type="term" value="P:mRNA catabolic process"/>
    <property type="evidence" value="ECO:0007669"/>
    <property type="project" value="TreeGrafter"/>
</dbReference>
<dbReference type="PANTHER" id="PTHR40588">
    <property type="entry name" value="MRNA INTERFERASE TOXIN YAFQ"/>
    <property type="match status" value="1"/>
</dbReference>
<keyword evidence="3" id="KW-1185">Reference proteome</keyword>
<gene>
    <name evidence="2" type="ORF">FZ942_06055</name>
</gene>
<dbReference type="InterPro" id="IPR004386">
    <property type="entry name" value="Toxin_YafQ-like"/>
</dbReference>
<sequence length="116" mass="13622">MAPPFGPVVARFEPVDEFQRLYRHYKDDHPGIVEPFHTFVRCKIQRPPADLPRSMRDHHLTGDLTGFRECHLAADILLIYTDKNNVVRPLLICQHDDLYGPRGKAMKKRIREFSER</sequence>
<dbReference type="Pfam" id="PF15738">
    <property type="entry name" value="YafQ_toxin"/>
    <property type="match status" value="1"/>
</dbReference>
<keyword evidence="1" id="KW-1277">Toxin-antitoxin system</keyword>
<comment type="caution">
    <text evidence="2">The sequence shown here is derived from an EMBL/GenBank/DDBJ whole genome shotgun (WGS) entry which is preliminary data.</text>
</comment>
<dbReference type="Proteomes" id="UP000324927">
    <property type="component" value="Unassembled WGS sequence"/>
</dbReference>
<accession>A0A5A9GYN6</accession>
<protein>
    <submittedName>
        <fullName evidence="2">Type II toxin-antitoxin system mRNA interferase toxin, RelE/StbE family</fullName>
    </submittedName>
</protein>
<organism evidence="2 3">
    <name type="scientific">Azospirillum lipoferum</name>
    <dbReference type="NCBI Taxonomy" id="193"/>
    <lineage>
        <taxon>Bacteria</taxon>
        <taxon>Pseudomonadati</taxon>
        <taxon>Pseudomonadota</taxon>
        <taxon>Alphaproteobacteria</taxon>
        <taxon>Rhodospirillales</taxon>
        <taxon>Azospirillaceae</taxon>
        <taxon>Azospirillum</taxon>
    </lineage>
</organism>
<name>A0A5A9GYN6_AZOLI</name>
<dbReference type="EMBL" id="VTTN01000001">
    <property type="protein sequence ID" value="KAA0598629.1"/>
    <property type="molecule type" value="Genomic_DNA"/>
</dbReference>
<dbReference type="InterPro" id="IPR035093">
    <property type="entry name" value="RelE/ParE_toxin_dom_sf"/>
</dbReference>
<dbReference type="NCBIfam" id="TIGR02385">
    <property type="entry name" value="RelE_StbE"/>
    <property type="match status" value="1"/>
</dbReference>
<dbReference type="GO" id="GO:0004521">
    <property type="term" value="F:RNA endonuclease activity"/>
    <property type="evidence" value="ECO:0007669"/>
    <property type="project" value="TreeGrafter"/>
</dbReference>
<dbReference type="Gene3D" id="3.30.2310.20">
    <property type="entry name" value="RelE-like"/>
    <property type="match status" value="1"/>
</dbReference>
<evidence type="ECO:0000313" key="3">
    <source>
        <dbReference type="Proteomes" id="UP000324927"/>
    </source>
</evidence>
<dbReference type="PANTHER" id="PTHR40588:SF1">
    <property type="entry name" value="MRNA INTERFERASE TOXIN YAFQ"/>
    <property type="match status" value="1"/>
</dbReference>
<dbReference type="InterPro" id="IPR007712">
    <property type="entry name" value="RelE/ParE_toxin"/>
</dbReference>
<proteinExistence type="predicted"/>
<dbReference type="OrthoDB" id="7030467at2"/>
<dbReference type="SUPFAM" id="SSF143011">
    <property type="entry name" value="RelE-like"/>
    <property type="match status" value="1"/>
</dbReference>
<dbReference type="AlphaFoldDB" id="A0A5A9GYN6"/>
<evidence type="ECO:0000256" key="1">
    <source>
        <dbReference type="ARBA" id="ARBA00022649"/>
    </source>
</evidence>